<proteinExistence type="predicted"/>
<organism evidence="1 2">
    <name type="scientific">Nelumbo nucifera</name>
    <name type="common">Sacred lotus</name>
    <dbReference type="NCBI Taxonomy" id="4432"/>
    <lineage>
        <taxon>Eukaryota</taxon>
        <taxon>Viridiplantae</taxon>
        <taxon>Streptophyta</taxon>
        <taxon>Embryophyta</taxon>
        <taxon>Tracheophyta</taxon>
        <taxon>Spermatophyta</taxon>
        <taxon>Magnoliopsida</taxon>
        <taxon>Proteales</taxon>
        <taxon>Nelumbonaceae</taxon>
        <taxon>Nelumbo</taxon>
    </lineage>
</organism>
<protein>
    <submittedName>
        <fullName evidence="1">Uncharacterized protein</fullName>
    </submittedName>
</protein>
<dbReference type="EMBL" id="DUZY01000003">
    <property type="protein sequence ID" value="DAD31381.1"/>
    <property type="molecule type" value="Genomic_DNA"/>
</dbReference>
<sequence>MTNKHLEPILLTKKIFLFLLPSNEEWSPHNWGTCQN</sequence>
<gene>
    <name evidence="1" type="ORF">HUJ06_010232</name>
</gene>
<evidence type="ECO:0000313" key="1">
    <source>
        <dbReference type="EMBL" id="DAD31381.1"/>
    </source>
</evidence>
<dbReference type="Proteomes" id="UP000607653">
    <property type="component" value="Unassembled WGS sequence"/>
</dbReference>
<name>A0A822YIQ7_NELNU</name>
<accession>A0A822YIQ7</accession>
<evidence type="ECO:0000313" key="2">
    <source>
        <dbReference type="Proteomes" id="UP000607653"/>
    </source>
</evidence>
<comment type="caution">
    <text evidence="1">The sequence shown here is derived from an EMBL/GenBank/DDBJ whole genome shotgun (WGS) entry which is preliminary data.</text>
</comment>
<keyword evidence="2" id="KW-1185">Reference proteome</keyword>
<dbReference type="AlphaFoldDB" id="A0A822YIQ7"/>
<reference evidence="1 2" key="1">
    <citation type="journal article" date="2020" name="Mol. Biol. Evol.">
        <title>Distinct Expression and Methylation Patterns for Genes with Different Fates following a Single Whole-Genome Duplication in Flowering Plants.</title>
        <authorList>
            <person name="Shi T."/>
            <person name="Rahmani R.S."/>
            <person name="Gugger P.F."/>
            <person name="Wang M."/>
            <person name="Li H."/>
            <person name="Zhang Y."/>
            <person name="Li Z."/>
            <person name="Wang Q."/>
            <person name="Van de Peer Y."/>
            <person name="Marchal K."/>
            <person name="Chen J."/>
        </authorList>
    </citation>
    <scope>NUCLEOTIDE SEQUENCE [LARGE SCALE GENOMIC DNA]</scope>
    <source>
        <tissue evidence="1">Leaf</tissue>
    </source>
</reference>